<reference evidence="1" key="1">
    <citation type="submission" date="2014-09" db="EMBL/GenBank/DDBJ databases">
        <authorList>
            <person name="Magalhaes I.L.F."/>
            <person name="Oliveira U."/>
            <person name="Santos F.R."/>
            <person name="Vidigal T.H.D.A."/>
            <person name="Brescovit A.D."/>
            <person name="Santos A.J."/>
        </authorList>
    </citation>
    <scope>NUCLEOTIDE SEQUENCE</scope>
    <source>
        <tissue evidence="1">Shoot tissue taken approximately 20 cm above the soil surface</tissue>
    </source>
</reference>
<name>A0A0A9AMU0_ARUDO</name>
<proteinExistence type="predicted"/>
<accession>A0A0A9AMU0</accession>
<reference evidence="1" key="2">
    <citation type="journal article" date="2015" name="Data Brief">
        <title>Shoot transcriptome of the giant reed, Arundo donax.</title>
        <authorList>
            <person name="Barrero R.A."/>
            <person name="Guerrero F.D."/>
            <person name="Moolhuijzen P."/>
            <person name="Goolsby J.A."/>
            <person name="Tidwell J."/>
            <person name="Bellgard S.E."/>
            <person name="Bellgard M.I."/>
        </authorList>
    </citation>
    <scope>NUCLEOTIDE SEQUENCE</scope>
    <source>
        <tissue evidence="1">Shoot tissue taken approximately 20 cm above the soil surface</tissue>
    </source>
</reference>
<protein>
    <submittedName>
        <fullName evidence="1">Uncharacterized protein</fullName>
    </submittedName>
</protein>
<sequence>MGHQISVSRIKLPVKHLKMAKGFQEHNHTRKLSKYIRWPQHIAIFHG</sequence>
<dbReference type="EMBL" id="GBRH01244866">
    <property type="protein sequence ID" value="JAD53029.1"/>
    <property type="molecule type" value="Transcribed_RNA"/>
</dbReference>
<dbReference type="AlphaFoldDB" id="A0A0A9AMU0"/>
<evidence type="ECO:0000313" key="1">
    <source>
        <dbReference type="EMBL" id="JAD53029.1"/>
    </source>
</evidence>
<organism evidence="1">
    <name type="scientific">Arundo donax</name>
    <name type="common">Giant reed</name>
    <name type="synonym">Donax arundinaceus</name>
    <dbReference type="NCBI Taxonomy" id="35708"/>
    <lineage>
        <taxon>Eukaryota</taxon>
        <taxon>Viridiplantae</taxon>
        <taxon>Streptophyta</taxon>
        <taxon>Embryophyta</taxon>
        <taxon>Tracheophyta</taxon>
        <taxon>Spermatophyta</taxon>
        <taxon>Magnoliopsida</taxon>
        <taxon>Liliopsida</taxon>
        <taxon>Poales</taxon>
        <taxon>Poaceae</taxon>
        <taxon>PACMAD clade</taxon>
        <taxon>Arundinoideae</taxon>
        <taxon>Arundineae</taxon>
        <taxon>Arundo</taxon>
    </lineage>
</organism>